<evidence type="ECO:0000256" key="3">
    <source>
        <dbReference type="ARBA" id="ARBA00022692"/>
    </source>
</evidence>
<evidence type="ECO:0000256" key="5">
    <source>
        <dbReference type="ARBA" id="ARBA00023136"/>
    </source>
</evidence>
<evidence type="ECO:0000313" key="7">
    <source>
        <dbReference type="EMBL" id="MFC4257728.1"/>
    </source>
</evidence>
<feature type="transmembrane region" description="Helical" evidence="6">
    <location>
        <begin position="140"/>
        <end position="159"/>
    </location>
</feature>
<comment type="subcellular location">
    <subcellularLocation>
        <location evidence="1">Membrane</location>
        <topology evidence="1">Multi-pass membrane protein</topology>
    </subcellularLocation>
</comment>
<keyword evidence="3 6" id="KW-0812">Transmembrane</keyword>
<dbReference type="EMBL" id="JBHSDI010000001">
    <property type="protein sequence ID" value="MFC4257728.1"/>
    <property type="molecule type" value="Genomic_DNA"/>
</dbReference>
<feature type="transmembrane region" description="Helical" evidence="6">
    <location>
        <begin position="68"/>
        <end position="96"/>
    </location>
</feature>
<sequence>MKPPLGPPPPVVPSTIWLLVFAGGALLYIVFRDVFPQGVGWLFKIIPIALLLQFVVTKASGNTRNLLVAALVLSGIGDILLSLDGLFIPGLGAFLLAQLTYTALFLTQFHWRAGRLFWAAGVVGYTLACTLYIIPQTGDLQVVTTVYMAAISLMAISAGFRADRQFLWVAVGALIFMISDTLIAIDKFVSSFAWSGVAVMTTYYAAQLLICFGMVRHGSDASPEWGKHPAR</sequence>
<evidence type="ECO:0000256" key="2">
    <source>
        <dbReference type="ARBA" id="ARBA00007375"/>
    </source>
</evidence>
<comment type="caution">
    <text evidence="7">The sequence shown here is derived from an EMBL/GenBank/DDBJ whole genome shotgun (WGS) entry which is preliminary data.</text>
</comment>
<evidence type="ECO:0000256" key="6">
    <source>
        <dbReference type="SAM" id="Phobius"/>
    </source>
</evidence>
<reference evidence="8" key="1">
    <citation type="journal article" date="2019" name="Int. J. Syst. Evol. Microbiol.">
        <title>The Global Catalogue of Microorganisms (GCM) 10K type strain sequencing project: providing services to taxonomists for standard genome sequencing and annotation.</title>
        <authorList>
            <consortium name="The Broad Institute Genomics Platform"/>
            <consortium name="The Broad Institute Genome Sequencing Center for Infectious Disease"/>
            <person name="Wu L."/>
            <person name="Ma J."/>
        </authorList>
    </citation>
    <scope>NUCLEOTIDE SEQUENCE [LARGE SCALE GENOMIC DNA]</scope>
    <source>
        <strain evidence="8">CECT 7297</strain>
    </source>
</reference>
<dbReference type="Pfam" id="PF07947">
    <property type="entry name" value="YhhN"/>
    <property type="match status" value="1"/>
</dbReference>
<dbReference type="RefSeq" id="WP_379884981.1">
    <property type="nucleotide sequence ID" value="NZ_JBHSDI010000001.1"/>
</dbReference>
<feature type="transmembrane region" description="Helical" evidence="6">
    <location>
        <begin position="12"/>
        <end position="31"/>
    </location>
</feature>
<proteinExistence type="inferred from homology"/>
<protein>
    <submittedName>
        <fullName evidence="7">Lysoplasmalogenase</fullName>
    </submittedName>
</protein>
<keyword evidence="8" id="KW-1185">Reference proteome</keyword>
<keyword evidence="4 6" id="KW-1133">Transmembrane helix</keyword>
<name>A0ABV8QEF4_9GAMM</name>
<dbReference type="Proteomes" id="UP001595798">
    <property type="component" value="Unassembled WGS sequence"/>
</dbReference>
<feature type="transmembrane region" description="Helical" evidence="6">
    <location>
        <begin position="191"/>
        <end position="215"/>
    </location>
</feature>
<feature type="transmembrane region" description="Helical" evidence="6">
    <location>
        <begin position="38"/>
        <end position="56"/>
    </location>
</feature>
<evidence type="ECO:0000313" key="8">
    <source>
        <dbReference type="Proteomes" id="UP001595798"/>
    </source>
</evidence>
<dbReference type="PANTHER" id="PTHR31885:SF6">
    <property type="entry name" value="GH04784P"/>
    <property type="match status" value="1"/>
</dbReference>
<feature type="transmembrane region" description="Helical" evidence="6">
    <location>
        <begin position="116"/>
        <end position="134"/>
    </location>
</feature>
<keyword evidence="5 6" id="KW-0472">Membrane</keyword>
<dbReference type="PANTHER" id="PTHR31885">
    <property type="entry name" value="GH04784P"/>
    <property type="match status" value="1"/>
</dbReference>
<evidence type="ECO:0000256" key="4">
    <source>
        <dbReference type="ARBA" id="ARBA00022989"/>
    </source>
</evidence>
<feature type="transmembrane region" description="Helical" evidence="6">
    <location>
        <begin position="166"/>
        <end position="185"/>
    </location>
</feature>
<dbReference type="InterPro" id="IPR012506">
    <property type="entry name" value="TMEM86B-like"/>
</dbReference>
<organism evidence="7 8">
    <name type="scientific">Marinobacter lacisalsi</name>
    <dbReference type="NCBI Taxonomy" id="475979"/>
    <lineage>
        <taxon>Bacteria</taxon>
        <taxon>Pseudomonadati</taxon>
        <taxon>Pseudomonadota</taxon>
        <taxon>Gammaproteobacteria</taxon>
        <taxon>Pseudomonadales</taxon>
        <taxon>Marinobacteraceae</taxon>
        <taxon>Marinobacter</taxon>
    </lineage>
</organism>
<comment type="similarity">
    <text evidence="2">Belongs to the TMEM86 family.</text>
</comment>
<accession>A0ABV8QEF4</accession>
<gene>
    <name evidence="7" type="ORF">ACFOZ5_01645</name>
</gene>
<evidence type="ECO:0000256" key="1">
    <source>
        <dbReference type="ARBA" id="ARBA00004141"/>
    </source>
</evidence>